<evidence type="ECO:0000256" key="1">
    <source>
        <dbReference type="SAM" id="MobiDB-lite"/>
    </source>
</evidence>
<evidence type="ECO:0000313" key="4">
    <source>
        <dbReference type="Proteomes" id="UP000298652"/>
    </source>
</evidence>
<feature type="signal peptide" evidence="2">
    <location>
        <begin position="1"/>
        <end position="17"/>
    </location>
</feature>
<feature type="compositionally biased region" description="Low complexity" evidence="1">
    <location>
        <begin position="30"/>
        <end position="43"/>
    </location>
</feature>
<dbReference type="Proteomes" id="UP000298652">
    <property type="component" value="Chromosome 3"/>
</dbReference>
<evidence type="ECO:0000256" key="2">
    <source>
        <dbReference type="SAM" id="SignalP"/>
    </source>
</evidence>
<dbReference type="Gramene" id="TKW24036">
    <property type="protein sequence ID" value="TKW24036"/>
    <property type="gene ID" value="SEVIR_3G026150v2"/>
</dbReference>
<name>A0A4V6D8Z5_SETVI</name>
<feature type="region of interest" description="Disordered" evidence="1">
    <location>
        <begin position="30"/>
        <end position="55"/>
    </location>
</feature>
<reference evidence="3" key="1">
    <citation type="submission" date="2019-03" db="EMBL/GenBank/DDBJ databases">
        <title>WGS assembly of Setaria viridis.</title>
        <authorList>
            <person name="Huang P."/>
            <person name="Jenkins J."/>
            <person name="Grimwood J."/>
            <person name="Barry K."/>
            <person name="Healey A."/>
            <person name="Mamidi S."/>
            <person name="Sreedasyam A."/>
            <person name="Shu S."/>
            <person name="Feldman M."/>
            <person name="Wu J."/>
            <person name="Yu Y."/>
            <person name="Chen C."/>
            <person name="Johnson J."/>
            <person name="Rokhsar D."/>
            <person name="Baxter I."/>
            <person name="Schmutz J."/>
            <person name="Brutnell T."/>
            <person name="Kellogg E."/>
        </authorList>
    </citation>
    <scope>NUCLEOTIDE SEQUENCE [LARGE SCALE GENOMIC DNA]</scope>
</reference>
<proteinExistence type="predicted"/>
<feature type="chain" id="PRO_5020492704" evidence="2">
    <location>
        <begin position="18"/>
        <end position="55"/>
    </location>
</feature>
<sequence>MAVLTAANFVYFLLVCAHFYRYEGEQAADAPAAAGPEPARDGGSTSDSDAALLKT</sequence>
<accession>A0A4V6D8Z5</accession>
<organism evidence="3 4">
    <name type="scientific">Setaria viridis</name>
    <name type="common">Green bristlegrass</name>
    <name type="synonym">Setaria italica subsp. viridis</name>
    <dbReference type="NCBI Taxonomy" id="4556"/>
    <lineage>
        <taxon>Eukaryota</taxon>
        <taxon>Viridiplantae</taxon>
        <taxon>Streptophyta</taxon>
        <taxon>Embryophyta</taxon>
        <taxon>Tracheophyta</taxon>
        <taxon>Spermatophyta</taxon>
        <taxon>Magnoliopsida</taxon>
        <taxon>Liliopsida</taxon>
        <taxon>Poales</taxon>
        <taxon>Poaceae</taxon>
        <taxon>PACMAD clade</taxon>
        <taxon>Panicoideae</taxon>
        <taxon>Panicodae</taxon>
        <taxon>Paniceae</taxon>
        <taxon>Cenchrinae</taxon>
        <taxon>Setaria</taxon>
    </lineage>
</organism>
<gene>
    <name evidence="3" type="ORF">SEVIR_3G026150v2</name>
</gene>
<evidence type="ECO:0000313" key="3">
    <source>
        <dbReference type="EMBL" id="TKW24036.1"/>
    </source>
</evidence>
<dbReference type="AlphaFoldDB" id="A0A4V6D8Z5"/>
<keyword evidence="4" id="KW-1185">Reference proteome</keyword>
<protein>
    <submittedName>
        <fullName evidence="3">Uncharacterized protein</fullName>
    </submittedName>
</protein>
<keyword evidence="2" id="KW-0732">Signal</keyword>
<dbReference type="EMBL" id="CM016554">
    <property type="protein sequence ID" value="TKW24036.1"/>
    <property type="molecule type" value="Genomic_DNA"/>
</dbReference>